<feature type="domain" description="Cullin family profile" evidence="3">
    <location>
        <begin position="592"/>
        <end position="821"/>
    </location>
</feature>
<dbReference type="AlphaFoldDB" id="A0A023B9E3"/>
<protein>
    <submittedName>
        <fullName evidence="4">Cullin family protein</fullName>
    </submittedName>
</protein>
<accession>A0A023B9E3</accession>
<dbReference type="GO" id="GO:0006511">
    <property type="term" value="P:ubiquitin-dependent protein catabolic process"/>
    <property type="evidence" value="ECO:0007669"/>
    <property type="project" value="InterPro"/>
</dbReference>
<gene>
    <name evidence="4" type="ORF">GNI_050620</name>
</gene>
<dbReference type="Gene3D" id="3.30.230.130">
    <property type="entry name" value="Cullin, Chain C, Domain 2"/>
    <property type="match status" value="1"/>
</dbReference>
<evidence type="ECO:0000259" key="3">
    <source>
        <dbReference type="PROSITE" id="PS50069"/>
    </source>
</evidence>
<dbReference type="InterPro" id="IPR016158">
    <property type="entry name" value="Cullin_homology"/>
</dbReference>
<dbReference type="VEuPathDB" id="CryptoDB:GNI_050620"/>
<dbReference type="SUPFAM" id="SSF75632">
    <property type="entry name" value="Cullin homology domain"/>
    <property type="match status" value="1"/>
</dbReference>
<dbReference type="EMBL" id="AFNH02000387">
    <property type="protein sequence ID" value="EZG72781.1"/>
    <property type="molecule type" value="Genomic_DNA"/>
</dbReference>
<dbReference type="InterPro" id="IPR036317">
    <property type="entry name" value="Cullin_homology_sf"/>
</dbReference>
<dbReference type="InterPro" id="IPR036390">
    <property type="entry name" value="WH_DNA-bd_sf"/>
</dbReference>
<keyword evidence="5" id="KW-1185">Reference proteome</keyword>
<comment type="caution">
    <text evidence="4">The sequence shown here is derived from an EMBL/GenBank/DDBJ whole genome shotgun (WGS) entry which is preliminary data.</text>
</comment>
<reference evidence="4" key="1">
    <citation type="submission" date="2013-12" db="EMBL/GenBank/DDBJ databases">
        <authorList>
            <person name="Omoto C.K."/>
            <person name="Sibley D."/>
            <person name="Venepally P."/>
            <person name="Hadjithomas M."/>
            <person name="Karamycheva S."/>
            <person name="Brunk B."/>
            <person name="Roos D."/>
            <person name="Caler E."/>
            <person name="Lorenzi H."/>
        </authorList>
    </citation>
    <scope>NUCLEOTIDE SEQUENCE</scope>
</reference>
<dbReference type="InterPro" id="IPR036388">
    <property type="entry name" value="WH-like_DNA-bd_sf"/>
</dbReference>
<dbReference type="GeneID" id="22911875"/>
<organism evidence="4 5">
    <name type="scientific">Gregarina niphandrodes</name>
    <name type="common">Septate eugregarine</name>
    <dbReference type="NCBI Taxonomy" id="110365"/>
    <lineage>
        <taxon>Eukaryota</taxon>
        <taxon>Sar</taxon>
        <taxon>Alveolata</taxon>
        <taxon>Apicomplexa</taxon>
        <taxon>Conoidasida</taxon>
        <taxon>Gregarinasina</taxon>
        <taxon>Eugregarinorida</taxon>
        <taxon>Gregarinidae</taxon>
        <taxon>Gregarina</taxon>
    </lineage>
</organism>
<dbReference type="PROSITE" id="PS50069">
    <property type="entry name" value="CULLIN_2"/>
    <property type="match status" value="1"/>
</dbReference>
<feature type="region of interest" description="Disordered" evidence="2">
    <location>
        <begin position="375"/>
        <end position="414"/>
    </location>
</feature>
<evidence type="ECO:0000256" key="1">
    <source>
        <dbReference type="PROSITE-ProRule" id="PRU00330"/>
    </source>
</evidence>
<dbReference type="RefSeq" id="XP_011129753.1">
    <property type="nucleotide sequence ID" value="XM_011131451.1"/>
</dbReference>
<evidence type="ECO:0000313" key="5">
    <source>
        <dbReference type="Proteomes" id="UP000019763"/>
    </source>
</evidence>
<dbReference type="Proteomes" id="UP000019763">
    <property type="component" value="Unassembled WGS sequence"/>
</dbReference>
<comment type="similarity">
    <text evidence="1">Belongs to the cullin family.</text>
</comment>
<sequence>MVNNSRWQPQSMEGALDCREDMLSEYQPLAKPKSEVIIGQIPSYVRKAFLAKGISFQDRLRLHQLLERAVILCYEHECHQIWCREIQENSMKVAEPFLRTTIDPFQHAHVHRHGSGDSPSENGLLKSVASYYRSFMGTVDILAAAADYLDMVFTMKTFHKSTRSVCIQAFKAGVCKSRDVYELRDGVPREDLPREDLPREHLPREDLPREDSMQYLKRTLWDHIIAWEKSFVQRLASEKMDEASGNEQDSGEHHCEVVNRCYRCYRAVWKERFQVISELMAHLDIADIAAAQVATDMAVSAVLGSFRNHQCLGTLRRVINQMEEWYQDAYKQSYSREELFHGKLVARLFEPNGFWISAAKPRLLTFQFSDLNGRANPQSNGQEQKGCFVKKRRPDTGEGNPHGMYSGCNEDTRSPIEEEEEILPMERAHSRCPETKIVRLDVFGSETQPSAQSVSLTVSASTLFESGALLEWETWRALVSGLVRGTSAYESLLQAWGRLVTNVTTQVLKAVLSRSSDEQVASACAVTDQMKVKIITTLYFRFVAMVVTEQGGTARTPEDGNASASASNSEGVGYVEYRVLKEYFGHAFSSVARGELLSACLVNYIEALWVEGCEDETSYLEVLPVFRVLEDKALLQKLLESKLISVLLVHRINTVTGLNMVINLLKDECGDNYVSQLLSIKSDCEKSLLQSKGCNIPRISVRALSLRSFQTRQIETHARITNTNNLWFPQDWKLPGDVAALAGQYADYYKSQFKHRLLIFDLRASFAHIEDRRTGDSLVVSTSQYLVMTLLSQKRSMSRAEVTEAFGGDAETAHLVLETLSKTGRPCIKEIEPNCYALITRGEQWGTNRLSAHVCPEQSSSCVNYHELLLQSEAERDRQKRVETSGSSEAEAREVPSFFRDIGLEAYIMRFLKTNSHAKWDQLFLICQMECRHHGNLTRELFDGKVHKLISRDFIKQQGDTLHYAQ</sequence>
<evidence type="ECO:0000256" key="2">
    <source>
        <dbReference type="SAM" id="MobiDB-lite"/>
    </source>
</evidence>
<dbReference type="OrthoDB" id="27073at2759"/>
<name>A0A023B9E3_GRENI</name>
<dbReference type="SUPFAM" id="SSF46785">
    <property type="entry name" value="Winged helix' DNA-binding domain"/>
    <property type="match status" value="1"/>
</dbReference>
<proteinExistence type="inferred from homology"/>
<dbReference type="GO" id="GO:0031625">
    <property type="term" value="F:ubiquitin protein ligase binding"/>
    <property type="evidence" value="ECO:0007669"/>
    <property type="project" value="InterPro"/>
</dbReference>
<dbReference type="Gene3D" id="1.10.10.10">
    <property type="entry name" value="Winged helix-like DNA-binding domain superfamily/Winged helix DNA-binding domain"/>
    <property type="match status" value="1"/>
</dbReference>
<evidence type="ECO:0000313" key="4">
    <source>
        <dbReference type="EMBL" id="EZG72781.1"/>
    </source>
</evidence>